<evidence type="ECO:0000313" key="2">
    <source>
        <dbReference type="Proteomes" id="UP000306319"/>
    </source>
</evidence>
<comment type="caution">
    <text evidence="1">The sequence shown here is derived from an EMBL/GenBank/DDBJ whole genome shotgun (WGS) entry which is preliminary data.</text>
</comment>
<name>A0AC61RAH4_9BACT</name>
<gene>
    <name evidence="1" type="ORF">E5331_18860</name>
</gene>
<sequence length="381" mass="42156">MFTQDTLLYWLENDLLCFAISVLIAGILIPKIILIAFRRNLFDEIDERKIHRGVVPRLGGIAFFPAFLFSLTLVVALNLRLGSAPMIDAIGGAFVPIYFEICAIILLYLVGIADDLIGVRYMAKFVVQIVCAILLACSGMYIDNLYGILWLNELPDVLAWLFSILVTVYVVNAINLIDGIDGLASGLSSIALIFYAVVFFNGGEFIYSLLAVASAGTLFPFFYYNVFGDVTKQKKIFMGDTGALTTGMVLVFCAIAVMCAKPDFLTVDYNPAIVALSPLIVPCFDVFRVYFHRVKKGRNPFLPDKCHIHHKILALGMNQAAALLTILGVSIAFIGINVLVSPFTNPTIIFIGDVVVWTIANILLTRAIRQREKRLDKTLYD</sequence>
<accession>A0AC61RAH4</accession>
<dbReference type="EMBL" id="SRYB01000045">
    <property type="protein sequence ID" value="TGY76072.1"/>
    <property type="molecule type" value="Genomic_DNA"/>
</dbReference>
<organism evidence="1 2">
    <name type="scientific">Lepagella muris</name>
    <dbReference type="NCBI Taxonomy" id="3032870"/>
    <lineage>
        <taxon>Bacteria</taxon>
        <taxon>Pseudomonadati</taxon>
        <taxon>Bacteroidota</taxon>
        <taxon>Bacteroidia</taxon>
        <taxon>Bacteroidales</taxon>
        <taxon>Muribaculaceae</taxon>
        <taxon>Lepagella</taxon>
    </lineage>
</organism>
<proteinExistence type="predicted"/>
<evidence type="ECO:0000313" key="1">
    <source>
        <dbReference type="EMBL" id="TGY76072.1"/>
    </source>
</evidence>
<dbReference type="Proteomes" id="UP000306319">
    <property type="component" value="Unassembled WGS sequence"/>
</dbReference>
<protein>
    <submittedName>
        <fullName evidence="1">Undecaprenyl/decaprenyl-phosphate alpha-N-acetylglucosaminyl 1-phosphate transferase</fullName>
    </submittedName>
</protein>
<keyword evidence="1" id="KW-0808">Transferase</keyword>
<reference evidence="1" key="1">
    <citation type="submission" date="2019-04" db="EMBL/GenBank/DDBJ databases">
        <title>Microbes associate with the intestines of laboratory mice.</title>
        <authorList>
            <person name="Navarre W."/>
            <person name="Wong E."/>
            <person name="Huang K."/>
            <person name="Tropini C."/>
            <person name="Ng K."/>
            <person name="Yu B."/>
        </authorList>
    </citation>
    <scope>NUCLEOTIDE SEQUENCE</scope>
    <source>
        <strain evidence="1">NM04_E33</strain>
    </source>
</reference>
<keyword evidence="2" id="KW-1185">Reference proteome</keyword>